<dbReference type="Pfam" id="PF01381">
    <property type="entry name" value="HTH_3"/>
    <property type="match status" value="1"/>
</dbReference>
<evidence type="ECO:0000259" key="1">
    <source>
        <dbReference type="PROSITE" id="PS50943"/>
    </source>
</evidence>
<dbReference type="InterPro" id="IPR010982">
    <property type="entry name" value="Lambda_DNA-bd_dom_sf"/>
</dbReference>
<gene>
    <name evidence="2" type="ORF">NB22_09625</name>
</gene>
<protein>
    <submittedName>
        <fullName evidence="2">Cro/Cl family transcriptional regulator</fullName>
    </submittedName>
</protein>
<dbReference type="InterPro" id="IPR001387">
    <property type="entry name" value="Cro/C1-type_HTH"/>
</dbReference>
<evidence type="ECO:0000313" key="2">
    <source>
        <dbReference type="EMBL" id="ESS00515.1"/>
    </source>
</evidence>
<proteinExistence type="predicted"/>
<organism evidence="2 3">
    <name type="scientific">Limosilactobacillus fermentum NB-22</name>
    <dbReference type="NCBI Taxonomy" id="1408443"/>
    <lineage>
        <taxon>Bacteria</taxon>
        <taxon>Bacillati</taxon>
        <taxon>Bacillota</taxon>
        <taxon>Bacilli</taxon>
        <taxon>Lactobacillales</taxon>
        <taxon>Lactobacillaceae</taxon>
        <taxon>Limosilactobacillus</taxon>
    </lineage>
</organism>
<dbReference type="GO" id="GO:0003677">
    <property type="term" value="F:DNA binding"/>
    <property type="evidence" value="ECO:0007669"/>
    <property type="project" value="InterPro"/>
</dbReference>
<dbReference type="CDD" id="cd00093">
    <property type="entry name" value="HTH_XRE"/>
    <property type="match status" value="1"/>
</dbReference>
<name>A0A829LS01_LIMFE</name>
<dbReference type="SMART" id="SM00530">
    <property type="entry name" value="HTH_XRE"/>
    <property type="match status" value="1"/>
</dbReference>
<feature type="domain" description="HTH cro/C1-type" evidence="1">
    <location>
        <begin position="8"/>
        <end position="62"/>
    </location>
</feature>
<comment type="caution">
    <text evidence="2">The sequence shown here is derived from an EMBL/GenBank/DDBJ whole genome shotgun (WGS) entry which is preliminary data.</text>
</comment>
<reference evidence="3" key="1">
    <citation type="submission" date="2013-10" db="EMBL/GenBank/DDBJ databases">
        <title>Draft genome sequence of Lactobacillus fermentum NB-22.</title>
        <authorList>
            <person name="Chaplin A.V."/>
            <person name="Shkoporov A.N."/>
            <person name="Khokhlova E.V."/>
            <person name="Efimov B.A."/>
            <person name="Kafarskaia L.I."/>
        </authorList>
    </citation>
    <scope>NUCLEOTIDE SEQUENCE [LARGE SCALE GENOMIC DNA]</scope>
    <source>
        <strain evidence="3">NB-22</strain>
    </source>
</reference>
<accession>A0A829LS01</accession>
<dbReference type="RefSeq" id="WP_023467036.1">
    <property type="nucleotide sequence ID" value="NZ_KI546294.1"/>
</dbReference>
<dbReference type="EMBL" id="AYHA01000168">
    <property type="protein sequence ID" value="ESS00515.1"/>
    <property type="molecule type" value="Genomic_DNA"/>
</dbReference>
<dbReference type="SUPFAM" id="SSF47413">
    <property type="entry name" value="lambda repressor-like DNA-binding domains"/>
    <property type="match status" value="1"/>
</dbReference>
<reference evidence="2 3" key="2">
    <citation type="journal article" date="2015" name="Genome Announc.">
        <title>Draft Genome Sequence of Lactobacillus fermentum NB-22.</title>
        <authorList>
            <person name="Chaplin A.V."/>
            <person name="Shkoporov A.N."/>
            <person name="Efimov B.A."/>
            <person name="Pikina A.P."/>
            <person name="Borisova O.Y."/>
            <person name="Gladko I.A."/>
            <person name="Postnikova E.A."/>
            <person name="Lordkipanidze A.E."/>
            <person name="Kafarskaia L.I."/>
        </authorList>
    </citation>
    <scope>NUCLEOTIDE SEQUENCE [LARGE SCALE GENOMIC DNA]</scope>
    <source>
        <strain evidence="2 3">NB-22</strain>
    </source>
</reference>
<dbReference type="PROSITE" id="PS50943">
    <property type="entry name" value="HTH_CROC1"/>
    <property type="match status" value="1"/>
</dbReference>
<dbReference type="Gene3D" id="1.10.260.40">
    <property type="entry name" value="lambda repressor-like DNA-binding domains"/>
    <property type="match status" value="1"/>
</dbReference>
<dbReference type="Proteomes" id="UP000018412">
    <property type="component" value="Unassembled WGS sequence"/>
</dbReference>
<dbReference type="AlphaFoldDB" id="A0A829LS01"/>
<evidence type="ECO:0000313" key="3">
    <source>
        <dbReference type="Proteomes" id="UP000018412"/>
    </source>
</evidence>
<sequence>MKLNLKRIKAERIANGLTQADVAEALKITRSSYALRENGHTNWTIDNLTSFCKLIGLGPNEIGIFFLDNPFERSNKAG</sequence>